<protein>
    <submittedName>
        <fullName evidence="1">Uncharacterized protein</fullName>
    </submittedName>
</protein>
<sequence>MSHTSLDERKFRTSRTTHLSQHLMKDKLNEFKAKIANRETLSNIEKIKEFNKLHSKVNVWKQQA</sequence>
<evidence type="ECO:0000313" key="1">
    <source>
        <dbReference type="EMBL" id="KAF7838768.1"/>
    </source>
</evidence>
<organism evidence="1 2">
    <name type="scientific">Senna tora</name>
    <dbReference type="NCBI Taxonomy" id="362788"/>
    <lineage>
        <taxon>Eukaryota</taxon>
        <taxon>Viridiplantae</taxon>
        <taxon>Streptophyta</taxon>
        <taxon>Embryophyta</taxon>
        <taxon>Tracheophyta</taxon>
        <taxon>Spermatophyta</taxon>
        <taxon>Magnoliopsida</taxon>
        <taxon>eudicotyledons</taxon>
        <taxon>Gunneridae</taxon>
        <taxon>Pentapetalae</taxon>
        <taxon>rosids</taxon>
        <taxon>fabids</taxon>
        <taxon>Fabales</taxon>
        <taxon>Fabaceae</taxon>
        <taxon>Caesalpinioideae</taxon>
        <taxon>Cassia clade</taxon>
        <taxon>Senna</taxon>
    </lineage>
</organism>
<proteinExistence type="predicted"/>
<dbReference type="Proteomes" id="UP000634136">
    <property type="component" value="Unassembled WGS sequence"/>
</dbReference>
<gene>
    <name evidence="1" type="ORF">G2W53_007250</name>
</gene>
<dbReference type="AlphaFoldDB" id="A0A834X7A7"/>
<name>A0A834X7A7_9FABA</name>
<reference evidence="1" key="1">
    <citation type="submission" date="2020-09" db="EMBL/GenBank/DDBJ databases">
        <title>Genome-Enabled Discovery of Anthraquinone Biosynthesis in Senna tora.</title>
        <authorList>
            <person name="Kang S.-H."/>
            <person name="Pandey R.P."/>
            <person name="Lee C.-M."/>
            <person name="Sim J.-S."/>
            <person name="Jeong J.-T."/>
            <person name="Choi B.-S."/>
            <person name="Jung M."/>
            <person name="Ginzburg D."/>
            <person name="Zhao K."/>
            <person name="Won S.Y."/>
            <person name="Oh T.-J."/>
            <person name="Yu Y."/>
            <person name="Kim N.-H."/>
            <person name="Lee O.R."/>
            <person name="Lee T.-H."/>
            <person name="Bashyal P."/>
            <person name="Kim T.-S."/>
            <person name="Lee W.-H."/>
            <person name="Kawkins C."/>
            <person name="Kim C.-K."/>
            <person name="Kim J.S."/>
            <person name="Ahn B.O."/>
            <person name="Rhee S.Y."/>
            <person name="Sohng J.K."/>
        </authorList>
    </citation>
    <scope>NUCLEOTIDE SEQUENCE</scope>
    <source>
        <tissue evidence="1">Leaf</tissue>
    </source>
</reference>
<keyword evidence="2" id="KW-1185">Reference proteome</keyword>
<comment type="caution">
    <text evidence="1">The sequence shown here is derived from an EMBL/GenBank/DDBJ whole genome shotgun (WGS) entry which is preliminary data.</text>
</comment>
<evidence type="ECO:0000313" key="2">
    <source>
        <dbReference type="Proteomes" id="UP000634136"/>
    </source>
</evidence>
<accession>A0A834X7A7</accession>
<dbReference type="EMBL" id="JAAIUW010000003">
    <property type="protein sequence ID" value="KAF7838768.1"/>
    <property type="molecule type" value="Genomic_DNA"/>
</dbReference>